<name>A0ACB8SQ22_9AGAM</name>
<dbReference type="EMBL" id="MU277236">
    <property type="protein sequence ID" value="KAI0058342.1"/>
    <property type="molecule type" value="Genomic_DNA"/>
</dbReference>
<reference evidence="1" key="1">
    <citation type="submission" date="2021-03" db="EMBL/GenBank/DDBJ databases">
        <authorList>
            <consortium name="DOE Joint Genome Institute"/>
            <person name="Ahrendt S."/>
            <person name="Looney B.P."/>
            <person name="Miyauchi S."/>
            <person name="Morin E."/>
            <person name="Drula E."/>
            <person name="Courty P.E."/>
            <person name="Chicoki N."/>
            <person name="Fauchery L."/>
            <person name="Kohler A."/>
            <person name="Kuo A."/>
            <person name="Labutti K."/>
            <person name="Pangilinan J."/>
            <person name="Lipzen A."/>
            <person name="Riley R."/>
            <person name="Andreopoulos W."/>
            <person name="He G."/>
            <person name="Johnson J."/>
            <person name="Barry K.W."/>
            <person name="Grigoriev I.V."/>
            <person name="Nagy L."/>
            <person name="Hibbett D."/>
            <person name="Henrissat B."/>
            <person name="Matheny P.B."/>
            <person name="Labbe J."/>
            <person name="Martin F."/>
        </authorList>
    </citation>
    <scope>NUCLEOTIDE SEQUENCE</scope>
    <source>
        <strain evidence="1">HHB10654</strain>
    </source>
</reference>
<evidence type="ECO:0000313" key="2">
    <source>
        <dbReference type="Proteomes" id="UP000814140"/>
    </source>
</evidence>
<protein>
    <submittedName>
        <fullName evidence="1">Serine-tRNA ligase</fullName>
    </submittedName>
</protein>
<gene>
    <name evidence="1" type="ORF">BV25DRAFT_1841052</name>
</gene>
<evidence type="ECO:0000313" key="1">
    <source>
        <dbReference type="EMBL" id="KAI0058342.1"/>
    </source>
</evidence>
<dbReference type="Proteomes" id="UP000814140">
    <property type="component" value="Unassembled WGS sequence"/>
</dbReference>
<keyword evidence="2" id="KW-1185">Reference proteome</keyword>
<comment type="caution">
    <text evidence="1">The sequence shown here is derived from an EMBL/GenBank/DDBJ whole genome shotgun (WGS) entry which is preliminary data.</text>
</comment>
<keyword evidence="1" id="KW-0436">Ligase</keyword>
<proteinExistence type="predicted"/>
<sequence>MTLDVLSFIDSKGGNAQEIRDSQRKRGHSVEIVDEVIQMYTDWVKMDFEANGLSKQSNAVQKQIGAKKKAKENADDLLAEKKVLDAQVEAKRKEAREFEITMRQKASTIGNIVGKDVPVSMTEDDNVTVRTWHPDGPNGQVEKKSDILAHHEVLLRLDAMDLERGSKIAGHRGYFLTNDGVDLNQAMISYGLDFLRKRDYKKVQPPFFMNKDVMAKTAQLDQFDEELYKVIGSDDEKYLIATSEQPISSFHSDEWFEDPKKQLPIKYAGYSTCFRKEAGSAGRDMWGIFRVHQFEKVEQFCVTEPDKSWETFDTMVANSEAFYQSLGIPYRVVAIVSGALNLAASQKFDLEAWFPFQGAYKELVSCSNCTDYQSRRLEVRCGLKSKDQARKVYVHMLNGTLCATERALCCLVENYQTPEGLVIPEVLRPYMQGREFLPWVRELPKNLQRKQA</sequence>
<accession>A0ACB8SQ22</accession>
<reference evidence="1" key="2">
    <citation type="journal article" date="2022" name="New Phytol.">
        <title>Evolutionary transition to the ectomycorrhizal habit in the genomes of a hyperdiverse lineage of mushroom-forming fungi.</title>
        <authorList>
            <person name="Looney B."/>
            <person name="Miyauchi S."/>
            <person name="Morin E."/>
            <person name="Drula E."/>
            <person name="Courty P.E."/>
            <person name="Kohler A."/>
            <person name="Kuo A."/>
            <person name="LaButti K."/>
            <person name="Pangilinan J."/>
            <person name="Lipzen A."/>
            <person name="Riley R."/>
            <person name="Andreopoulos W."/>
            <person name="He G."/>
            <person name="Johnson J."/>
            <person name="Nolan M."/>
            <person name="Tritt A."/>
            <person name="Barry K.W."/>
            <person name="Grigoriev I.V."/>
            <person name="Nagy L.G."/>
            <person name="Hibbett D."/>
            <person name="Henrissat B."/>
            <person name="Matheny P.B."/>
            <person name="Labbe J."/>
            <person name="Martin F.M."/>
        </authorList>
    </citation>
    <scope>NUCLEOTIDE SEQUENCE</scope>
    <source>
        <strain evidence="1">HHB10654</strain>
    </source>
</reference>
<organism evidence="1 2">
    <name type="scientific">Artomyces pyxidatus</name>
    <dbReference type="NCBI Taxonomy" id="48021"/>
    <lineage>
        <taxon>Eukaryota</taxon>
        <taxon>Fungi</taxon>
        <taxon>Dikarya</taxon>
        <taxon>Basidiomycota</taxon>
        <taxon>Agaricomycotina</taxon>
        <taxon>Agaricomycetes</taxon>
        <taxon>Russulales</taxon>
        <taxon>Auriscalpiaceae</taxon>
        <taxon>Artomyces</taxon>
    </lineage>
</organism>